<evidence type="ECO:0000256" key="6">
    <source>
        <dbReference type="SAM" id="Phobius"/>
    </source>
</evidence>
<keyword evidence="3 6" id="KW-0812">Transmembrane</keyword>
<name>A0ABV5B9E9_9BACL</name>
<feature type="transmembrane region" description="Helical" evidence="6">
    <location>
        <begin position="35"/>
        <end position="52"/>
    </location>
</feature>
<feature type="transmembrane region" description="Helical" evidence="6">
    <location>
        <begin position="102"/>
        <end position="125"/>
    </location>
</feature>
<evidence type="ECO:0000256" key="5">
    <source>
        <dbReference type="ARBA" id="ARBA00023136"/>
    </source>
</evidence>
<sequence>MSEMARFQRVLWVVALFFMALCFLVAALMPHHRDVAHGLVLGTVVSCLNVLYMSYKVGKVASAAAGESGNKRVIGIGFGVRVATSILAMVLALEFPSYFHEIAVAASLVFGQLLLLVIGIIFALLEDKQRD</sequence>
<organism evidence="7 8">
    <name type="scientific">Paenibacillus terreus</name>
    <dbReference type="NCBI Taxonomy" id="1387834"/>
    <lineage>
        <taxon>Bacteria</taxon>
        <taxon>Bacillati</taxon>
        <taxon>Bacillota</taxon>
        <taxon>Bacilli</taxon>
        <taxon>Bacillales</taxon>
        <taxon>Paenibacillaceae</taxon>
        <taxon>Paenibacillus</taxon>
    </lineage>
</organism>
<gene>
    <name evidence="7" type="ORF">ACE3NQ_14455</name>
</gene>
<keyword evidence="8" id="KW-1185">Reference proteome</keyword>
<proteinExistence type="predicted"/>
<feature type="transmembrane region" description="Helical" evidence="6">
    <location>
        <begin position="73"/>
        <end position="96"/>
    </location>
</feature>
<reference evidence="7 8" key="1">
    <citation type="submission" date="2024-09" db="EMBL/GenBank/DDBJ databases">
        <authorList>
            <person name="Ruan L."/>
        </authorList>
    </citation>
    <scope>NUCLEOTIDE SEQUENCE [LARGE SCALE GENOMIC DNA]</scope>
    <source>
        <strain evidence="7 8">D33</strain>
    </source>
</reference>
<dbReference type="Pfam" id="PF03899">
    <property type="entry name" value="ATP-synt_I"/>
    <property type="match status" value="1"/>
</dbReference>
<dbReference type="InterPro" id="IPR005598">
    <property type="entry name" value="ATP_synth_I"/>
</dbReference>
<dbReference type="RefSeq" id="WP_375525886.1">
    <property type="nucleotide sequence ID" value="NZ_JBHILM010000015.1"/>
</dbReference>
<evidence type="ECO:0000256" key="1">
    <source>
        <dbReference type="ARBA" id="ARBA00004651"/>
    </source>
</evidence>
<dbReference type="Proteomes" id="UP001580407">
    <property type="component" value="Unassembled WGS sequence"/>
</dbReference>
<comment type="caution">
    <text evidence="7">The sequence shown here is derived from an EMBL/GenBank/DDBJ whole genome shotgun (WGS) entry which is preliminary data.</text>
</comment>
<accession>A0ABV5B9E9</accession>
<evidence type="ECO:0000313" key="8">
    <source>
        <dbReference type="Proteomes" id="UP001580407"/>
    </source>
</evidence>
<comment type="subcellular location">
    <subcellularLocation>
        <location evidence="1">Cell membrane</location>
        <topology evidence="1">Multi-pass membrane protein</topology>
    </subcellularLocation>
</comment>
<evidence type="ECO:0000256" key="3">
    <source>
        <dbReference type="ARBA" id="ARBA00022692"/>
    </source>
</evidence>
<evidence type="ECO:0000313" key="7">
    <source>
        <dbReference type="EMBL" id="MFB5682122.1"/>
    </source>
</evidence>
<protein>
    <submittedName>
        <fullName evidence="7">ATP synthase subunit I</fullName>
    </submittedName>
</protein>
<evidence type="ECO:0000256" key="4">
    <source>
        <dbReference type="ARBA" id="ARBA00022989"/>
    </source>
</evidence>
<keyword evidence="5 6" id="KW-0472">Membrane</keyword>
<keyword evidence="2" id="KW-1003">Cell membrane</keyword>
<keyword evidence="4 6" id="KW-1133">Transmembrane helix</keyword>
<evidence type="ECO:0000256" key="2">
    <source>
        <dbReference type="ARBA" id="ARBA00022475"/>
    </source>
</evidence>
<feature type="transmembrane region" description="Helical" evidence="6">
    <location>
        <begin position="12"/>
        <end position="29"/>
    </location>
</feature>
<dbReference type="EMBL" id="JBHILM010000015">
    <property type="protein sequence ID" value="MFB5682122.1"/>
    <property type="molecule type" value="Genomic_DNA"/>
</dbReference>